<keyword evidence="2" id="KW-1185">Reference proteome</keyword>
<proteinExistence type="predicted"/>
<protein>
    <submittedName>
        <fullName evidence="1">Uncharacterized protein</fullName>
    </submittedName>
</protein>
<evidence type="ECO:0000313" key="1">
    <source>
        <dbReference type="EMBL" id="KAL0562361.1"/>
    </source>
</evidence>
<organism evidence="1 2">
    <name type="scientific">Marasmius crinis-equi</name>
    <dbReference type="NCBI Taxonomy" id="585013"/>
    <lineage>
        <taxon>Eukaryota</taxon>
        <taxon>Fungi</taxon>
        <taxon>Dikarya</taxon>
        <taxon>Basidiomycota</taxon>
        <taxon>Agaricomycotina</taxon>
        <taxon>Agaricomycetes</taxon>
        <taxon>Agaricomycetidae</taxon>
        <taxon>Agaricales</taxon>
        <taxon>Marasmiineae</taxon>
        <taxon>Marasmiaceae</taxon>
        <taxon>Marasmius</taxon>
    </lineage>
</organism>
<accession>A0ABR3EHK7</accession>
<evidence type="ECO:0000313" key="2">
    <source>
        <dbReference type="Proteomes" id="UP001465976"/>
    </source>
</evidence>
<dbReference type="Proteomes" id="UP001465976">
    <property type="component" value="Unassembled WGS sequence"/>
</dbReference>
<reference evidence="1 2" key="1">
    <citation type="submission" date="2024-02" db="EMBL/GenBank/DDBJ databases">
        <title>A draft genome for the cacao thread blight pathogen Marasmius crinis-equi.</title>
        <authorList>
            <person name="Cohen S.P."/>
            <person name="Baruah I.K."/>
            <person name="Amoako-Attah I."/>
            <person name="Bukari Y."/>
            <person name="Meinhardt L.W."/>
            <person name="Bailey B.A."/>
        </authorList>
    </citation>
    <scope>NUCLEOTIDE SEQUENCE [LARGE SCALE GENOMIC DNA]</scope>
    <source>
        <strain evidence="1 2">GH-76</strain>
    </source>
</reference>
<sequence>MEQSAFALHESLPLQLLGYSNLGRPNGNHKTPRFATASTPSTLTVGHLLYNPREFGIARWAITTDRRFIINFIVRPSLYPLEACVNLKELHLGSDNSVRNHRCLSTRIYGLFRHDVDARINRGFTQDEEEEMEADCAE</sequence>
<gene>
    <name evidence="1" type="ORF">V5O48_019726</name>
</gene>
<feature type="non-terminal residue" evidence="1">
    <location>
        <position position="138"/>
    </location>
</feature>
<comment type="caution">
    <text evidence="1">The sequence shown here is derived from an EMBL/GenBank/DDBJ whole genome shotgun (WGS) entry which is preliminary data.</text>
</comment>
<name>A0ABR3EHK7_9AGAR</name>
<dbReference type="EMBL" id="JBAHYK010006060">
    <property type="protein sequence ID" value="KAL0562361.1"/>
    <property type="molecule type" value="Genomic_DNA"/>
</dbReference>